<dbReference type="AlphaFoldDB" id="A0AAN8GW01"/>
<evidence type="ECO:0000313" key="2">
    <source>
        <dbReference type="Proteomes" id="UP001331515"/>
    </source>
</evidence>
<dbReference type="Proteomes" id="UP001331515">
    <property type="component" value="Unassembled WGS sequence"/>
</dbReference>
<reference evidence="1 2" key="1">
    <citation type="journal article" date="2023" name="Mol. Biol. Evol.">
        <title>Genomics of Secondarily Temperate Adaptation in the Only Non-Antarctic Icefish.</title>
        <authorList>
            <person name="Rivera-Colon A.G."/>
            <person name="Rayamajhi N."/>
            <person name="Minhas B.F."/>
            <person name="Madrigal G."/>
            <person name="Bilyk K.T."/>
            <person name="Yoon V."/>
            <person name="Hune M."/>
            <person name="Gregory S."/>
            <person name="Cheng C.H.C."/>
            <person name="Catchen J.M."/>
        </authorList>
    </citation>
    <scope>NUCLEOTIDE SEQUENCE [LARGE SCALE GENOMIC DNA]</scope>
    <source>
        <tissue evidence="1">White muscle</tissue>
    </source>
</reference>
<keyword evidence="2" id="KW-1185">Reference proteome</keyword>
<evidence type="ECO:0000313" key="1">
    <source>
        <dbReference type="EMBL" id="KAK5893033.1"/>
    </source>
</evidence>
<comment type="caution">
    <text evidence="1">The sequence shown here is derived from an EMBL/GenBank/DDBJ whole genome shotgun (WGS) entry which is preliminary data.</text>
</comment>
<gene>
    <name evidence="1" type="ORF">CgunFtcFv8_005943</name>
</gene>
<proteinExistence type="predicted"/>
<accession>A0AAN8GW01</accession>
<dbReference type="EMBL" id="JAURVH010001535">
    <property type="protein sequence ID" value="KAK5893033.1"/>
    <property type="molecule type" value="Genomic_DNA"/>
</dbReference>
<organism evidence="1 2">
    <name type="scientific">Champsocephalus gunnari</name>
    <name type="common">Mackerel icefish</name>
    <dbReference type="NCBI Taxonomy" id="52237"/>
    <lineage>
        <taxon>Eukaryota</taxon>
        <taxon>Metazoa</taxon>
        <taxon>Chordata</taxon>
        <taxon>Craniata</taxon>
        <taxon>Vertebrata</taxon>
        <taxon>Euteleostomi</taxon>
        <taxon>Actinopterygii</taxon>
        <taxon>Neopterygii</taxon>
        <taxon>Teleostei</taxon>
        <taxon>Neoteleostei</taxon>
        <taxon>Acanthomorphata</taxon>
        <taxon>Eupercaria</taxon>
        <taxon>Perciformes</taxon>
        <taxon>Notothenioidei</taxon>
        <taxon>Channichthyidae</taxon>
        <taxon>Champsocephalus</taxon>
    </lineage>
</organism>
<protein>
    <submittedName>
        <fullName evidence="1">Uncharacterized protein</fullName>
    </submittedName>
</protein>
<name>A0AAN8GW01_CHAGU</name>
<sequence>MSPSLPIGQRHDVQGGWGVQELGTKDLVVSSLLFGERVVWPVPSTAPSLCPNCGGNILGRATAFNTTTVRESLDHLAVVTDR</sequence>